<proteinExistence type="inferred from homology"/>
<evidence type="ECO:0000256" key="4">
    <source>
        <dbReference type="ARBA" id="ARBA00025955"/>
    </source>
</evidence>
<reference evidence="6" key="1">
    <citation type="submission" date="2014-08" db="EMBL/GenBank/DDBJ databases">
        <title>Genetic Diversity and Infectious Clone Construction of Tomato yellow leaf curl virus in Shandong.</title>
        <authorList>
            <person name="Xue D."/>
            <person name="Li J."/>
            <person name="Xu X."/>
        </authorList>
    </citation>
    <scope>NUCLEOTIDE SEQUENCE</scope>
    <source>
        <strain evidence="6">SD-LW</strain>
    </source>
</reference>
<dbReference type="EMBL" id="KM435321">
    <property type="protein sequence ID" value="AIY31182.1"/>
    <property type="molecule type" value="Genomic_DNA"/>
</dbReference>
<evidence type="ECO:0000256" key="5">
    <source>
        <dbReference type="RuleBase" id="RU363029"/>
    </source>
</evidence>
<evidence type="ECO:0000256" key="1">
    <source>
        <dbReference type="ARBA" id="ARBA00009424"/>
    </source>
</evidence>
<keyword evidence="2 5" id="KW-0945">Host-virus interaction</keyword>
<dbReference type="InterPro" id="IPR000657">
    <property type="entry name" value="Gemini_AL3"/>
</dbReference>
<evidence type="ECO:0000256" key="3">
    <source>
        <dbReference type="ARBA" id="ARBA00025603"/>
    </source>
</evidence>
<comment type="subunit">
    <text evidence="4 5">Homooligomer. Interacts with the replication-associated protein (REP). Interacts with host proliferating cell nuclear antigen (PCNA). Interacts with host retinoblastoma-related protein 1 (RBR1), and may thereby deregulate the host cell cycle. Oligomerization and interaction with PCNA are necessary for optimal replication enhancement.</text>
</comment>
<dbReference type="Pfam" id="PF01407">
    <property type="entry name" value="Gemini_AL3"/>
    <property type="match status" value="1"/>
</dbReference>
<comment type="function">
    <text evidence="3">Increases viral DNA accumulation. Enhances infectivity and symptom expression.</text>
</comment>
<protein>
    <recommendedName>
        <fullName evidence="5">Replication enhancer</fullName>
        <shortName evidence="5">REn</shortName>
    </recommendedName>
</protein>
<name>A0A0A1EIC4_9GEMI</name>
<organism evidence="6">
    <name type="scientific">Tomato yellow leaf curl virus</name>
    <dbReference type="NCBI Taxonomy" id="10832"/>
    <lineage>
        <taxon>Viruses</taxon>
        <taxon>Monodnaviria</taxon>
        <taxon>Shotokuvirae</taxon>
        <taxon>Cressdnaviricota</taxon>
        <taxon>Repensiviricetes</taxon>
        <taxon>Geplafuvirales</taxon>
        <taxon>Geminiviridae</taxon>
        <taxon>Begomovirus</taxon>
        <taxon>Begomovirus coheni</taxon>
    </lineage>
</organism>
<sequence>MDSRTGELISAPQAENGVFIWEINNPLYLKITEHSQRRFLMINDIISIQIRFNQNIRKALGIHKCFLNFRIWTTTQPQTGRFLRVFRYQVLKYLYSLGVIRINNVIRAVDLVMYDVLENTINVTATHHIKYKFY</sequence>
<evidence type="ECO:0000256" key="2">
    <source>
        <dbReference type="ARBA" id="ARBA00022581"/>
    </source>
</evidence>
<dbReference type="PRINTS" id="PR00231">
    <property type="entry name" value="GEMCOATAL3"/>
</dbReference>
<accession>A0A0A1EIC4</accession>
<dbReference type="GO" id="GO:0016032">
    <property type="term" value="P:viral process"/>
    <property type="evidence" value="ECO:0007669"/>
    <property type="project" value="InterPro"/>
</dbReference>
<gene>
    <name evidence="6" type="primary">AC3</name>
</gene>
<evidence type="ECO:0000313" key="6">
    <source>
        <dbReference type="EMBL" id="AIY31182.1"/>
    </source>
</evidence>
<comment type="similarity">
    <text evidence="1 5">Belongs to the geminiviridae replication enhancer protein family.</text>
</comment>